<evidence type="ECO:0000313" key="3">
    <source>
        <dbReference type="EMBL" id="CAF0918051.1"/>
    </source>
</evidence>
<dbReference type="OrthoDB" id="10007272at2759"/>
<dbReference type="EMBL" id="CAJOBE010000303">
    <property type="protein sequence ID" value="CAF3617750.1"/>
    <property type="molecule type" value="Genomic_DNA"/>
</dbReference>
<evidence type="ECO:0000313" key="5">
    <source>
        <dbReference type="EMBL" id="CAF3617750.1"/>
    </source>
</evidence>
<dbReference type="AlphaFoldDB" id="A0A814AX98"/>
<dbReference type="Proteomes" id="UP000663874">
    <property type="component" value="Unassembled WGS sequence"/>
</dbReference>
<reference evidence="3" key="1">
    <citation type="submission" date="2021-02" db="EMBL/GenBank/DDBJ databases">
        <authorList>
            <person name="Nowell W R."/>
        </authorList>
    </citation>
    <scope>NUCLEOTIDE SEQUENCE</scope>
</reference>
<evidence type="ECO:0000313" key="4">
    <source>
        <dbReference type="EMBL" id="CAF3553812.1"/>
    </source>
</evidence>
<proteinExistence type="predicted"/>
<comment type="caution">
    <text evidence="3">The sequence shown here is derived from an EMBL/GenBank/DDBJ whole genome shotgun (WGS) entry which is preliminary data.</text>
</comment>
<dbReference type="Proteomes" id="UP000663889">
    <property type="component" value="Unassembled WGS sequence"/>
</dbReference>
<accession>A0A814AX98</accession>
<feature type="region of interest" description="Disordered" evidence="1">
    <location>
        <begin position="22"/>
        <end position="41"/>
    </location>
</feature>
<sequence length="478" mass="54967">MPSNTRWTLNPRKWFGTISYTGQKHEKNNNSLPPVPSTATTTTRTITLTNPRLSTGKNKINVIPISISNDTNKTTTTMVASITQLQLPAFSIRRERISSLLPSQTSFNRQNTFIQNHTEPSIRKNGRFEEQLSIDTKRYNNNNNNIQSTSTTNNETIEHRNIQENFPIHQTEISLTNMSHQCLIDYPKYSANIMKELSTPTRSSSSSSLYNENDNSSSSGIYTDERQCTESKDTLSILEALSIESIADSQTSLNHCHNRPMIHHYRRPMSDFKKNDEQPQQQQQQQNSVIQAHRSQSAEGILKDNELISPIKSRQSSAAINKKIDKHISINRSPTTKLEKVGFIRIANDTYRLNTNKFNYLSQSRKNSIDSFIPYSNYDDPLRSANNEECYATLPRTSSTEQLNNNNNIHNNLRNIVDECIRPMVTSIGKNRFTKNYQQRYKRPHIHNDHTQLNIEHITDKLLSSVDCSTYARYQRSY</sequence>
<evidence type="ECO:0000313" key="2">
    <source>
        <dbReference type="EMBL" id="CAF0844533.1"/>
    </source>
</evidence>
<protein>
    <submittedName>
        <fullName evidence="3">Uncharacterized protein</fullName>
    </submittedName>
</protein>
<feature type="region of interest" description="Disordered" evidence="1">
    <location>
        <begin position="197"/>
        <end position="226"/>
    </location>
</feature>
<feature type="compositionally biased region" description="Polar residues" evidence="1">
    <location>
        <begin position="287"/>
        <end position="298"/>
    </location>
</feature>
<organism evidence="3 6">
    <name type="scientific">Rotaria sordida</name>
    <dbReference type="NCBI Taxonomy" id="392033"/>
    <lineage>
        <taxon>Eukaryota</taxon>
        <taxon>Metazoa</taxon>
        <taxon>Spiralia</taxon>
        <taxon>Gnathifera</taxon>
        <taxon>Rotifera</taxon>
        <taxon>Eurotatoria</taxon>
        <taxon>Bdelloidea</taxon>
        <taxon>Philodinida</taxon>
        <taxon>Philodinidae</taxon>
        <taxon>Rotaria</taxon>
    </lineage>
</organism>
<feature type="compositionally biased region" description="Low complexity" evidence="1">
    <location>
        <begin position="203"/>
        <end position="219"/>
    </location>
</feature>
<dbReference type="Proteomes" id="UP000663823">
    <property type="component" value="Unassembled WGS sequence"/>
</dbReference>
<evidence type="ECO:0000313" key="6">
    <source>
        <dbReference type="Proteomes" id="UP000663889"/>
    </source>
</evidence>
<name>A0A814AX98_9BILA</name>
<feature type="region of interest" description="Disordered" evidence="1">
    <location>
        <begin position="271"/>
        <end position="308"/>
    </location>
</feature>
<dbReference type="EMBL" id="CAJNOO010000180">
    <property type="protein sequence ID" value="CAF0844533.1"/>
    <property type="molecule type" value="Genomic_DNA"/>
</dbReference>
<gene>
    <name evidence="5" type="ORF">FNK824_LOCUS4245</name>
    <name evidence="4" type="ORF">OTI717_LOCUS4443</name>
    <name evidence="2" type="ORF">RFH988_LOCUS6124</name>
    <name evidence="3" type="ORF">SEV965_LOCUS6494</name>
</gene>
<dbReference type="EMBL" id="CAJOAX010000266">
    <property type="protein sequence ID" value="CAF3553812.1"/>
    <property type="molecule type" value="Genomic_DNA"/>
</dbReference>
<dbReference type="EMBL" id="CAJNOU010000213">
    <property type="protein sequence ID" value="CAF0918051.1"/>
    <property type="molecule type" value="Genomic_DNA"/>
</dbReference>
<dbReference type="Proteomes" id="UP000663882">
    <property type="component" value="Unassembled WGS sequence"/>
</dbReference>
<evidence type="ECO:0000256" key="1">
    <source>
        <dbReference type="SAM" id="MobiDB-lite"/>
    </source>
</evidence>